<dbReference type="AlphaFoldDB" id="C8PHY1"/>
<dbReference type="RefSeq" id="WP_005871347.1">
    <property type="nucleotide sequence ID" value="NZ_ACYG01000024.1"/>
</dbReference>
<evidence type="ECO:0000313" key="2">
    <source>
        <dbReference type="Proteomes" id="UP000005709"/>
    </source>
</evidence>
<sequence>MATQQLGLKICMRVVKILSGTAARRYSGVWVFKFMRKLRWPGACGELLNFVSELSRGGRTQEF</sequence>
<name>C8PHY1_9BACT</name>
<keyword evidence="2" id="KW-1185">Reference proteome</keyword>
<organism evidence="1 2">
    <name type="scientific">Campylobacter gracilis RM3268</name>
    <dbReference type="NCBI Taxonomy" id="553220"/>
    <lineage>
        <taxon>Bacteria</taxon>
        <taxon>Pseudomonadati</taxon>
        <taxon>Campylobacterota</taxon>
        <taxon>Epsilonproteobacteria</taxon>
        <taxon>Campylobacterales</taxon>
        <taxon>Campylobacteraceae</taxon>
        <taxon>Campylobacter</taxon>
    </lineage>
</organism>
<evidence type="ECO:0000313" key="1">
    <source>
        <dbReference type="EMBL" id="EEV17745.1"/>
    </source>
</evidence>
<dbReference type="Proteomes" id="UP000005709">
    <property type="component" value="Unassembled WGS sequence"/>
</dbReference>
<proteinExistence type="predicted"/>
<accession>C8PHY1</accession>
<reference evidence="1 2" key="1">
    <citation type="submission" date="2009-07" db="EMBL/GenBank/DDBJ databases">
        <authorList>
            <person name="Madupu R."/>
            <person name="Sebastian Y."/>
            <person name="Durkin A.S."/>
            <person name="Torralba M."/>
            <person name="Methe B."/>
            <person name="Sutton G.G."/>
            <person name="Strausberg R.L."/>
            <person name="Nelson K.E."/>
        </authorList>
    </citation>
    <scope>NUCLEOTIDE SEQUENCE [LARGE SCALE GENOMIC DNA]</scope>
    <source>
        <strain evidence="1 2">RM3268</strain>
    </source>
</reference>
<dbReference type="STRING" id="824.CGRAC_1782"/>
<protein>
    <submittedName>
        <fullName evidence="1">Uncharacterized protein</fullName>
    </submittedName>
</protein>
<gene>
    <name evidence="1" type="ORF">CAMGR0001_0577</name>
</gene>
<comment type="caution">
    <text evidence="1">The sequence shown here is derived from an EMBL/GenBank/DDBJ whole genome shotgun (WGS) entry which is preliminary data.</text>
</comment>
<dbReference type="EMBL" id="ACYG01000024">
    <property type="protein sequence ID" value="EEV17745.1"/>
    <property type="molecule type" value="Genomic_DNA"/>
</dbReference>